<keyword evidence="1" id="KW-0479">Metal-binding</keyword>
<dbReference type="EMBL" id="JARBHB010000001">
    <property type="protein sequence ID" value="KAJ8894855.1"/>
    <property type="molecule type" value="Genomic_DNA"/>
</dbReference>
<organism evidence="4 5">
    <name type="scientific">Dryococelus australis</name>
    <dbReference type="NCBI Taxonomy" id="614101"/>
    <lineage>
        <taxon>Eukaryota</taxon>
        <taxon>Metazoa</taxon>
        <taxon>Ecdysozoa</taxon>
        <taxon>Arthropoda</taxon>
        <taxon>Hexapoda</taxon>
        <taxon>Insecta</taxon>
        <taxon>Pterygota</taxon>
        <taxon>Neoptera</taxon>
        <taxon>Polyneoptera</taxon>
        <taxon>Phasmatodea</taxon>
        <taxon>Verophasmatodea</taxon>
        <taxon>Anareolatae</taxon>
        <taxon>Phasmatidae</taxon>
        <taxon>Eurycanthinae</taxon>
        <taxon>Dryococelus</taxon>
    </lineage>
</organism>
<evidence type="ECO:0000259" key="3">
    <source>
        <dbReference type="PROSITE" id="PS50157"/>
    </source>
</evidence>
<reference evidence="4 5" key="1">
    <citation type="submission" date="2023-02" db="EMBL/GenBank/DDBJ databases">
        <title>LHISI_Scaffold_Assembly.</title>
        <authorList>
            <person name="Stuart O.P."/>
            <person name="Cleave R."/>
            <person name="Magrath M.J.L."/>
            <person name="Mikheyev A.S."/>
        </authorList>
    </citation>
    <scope>NUCLEOTIDE SEQUENCE [LARGE SCALE GENOMIC DNA]</scope>
    <source>
        <strain evidence="4">Daus_M_001</strain>
        <tissue evidence="4">Leg muscle</tissue>
    </source>
</reference>
<keyword evidence="5" id="KW-1185">Reference proteome</keyword>
<dbReference type="Pfam" id="PF00096">
    <property type="entry name" value="zf-C2H2"/>
    <property type="match status" value="2"/>
</dbReference>
<evidence type="ECO:0000313" key="4">
    <source>
        <dbReference type="EMBL" id="KAJ8894855.1"/>
    </source>
</evidence>
<dbReference type="SUPFAM" id="SSF57667">
    <property type="entry name" value="beta-beta-alpha zinc fingers"/>
    <property type="match status" value="1"/>
</dbReference>
<sequence length="86" mass="10058">MSLLLDEAKRFAPTTRPGPQDAWEGTVAESYACGVCGKRYQHKRSLWRHSKFECRKIPHFQCPFCPRRTTQNNSLKKHIMLCHQVL</sequence>
<evidence type="ECO:0000313" key="5">
    <source>
        <dbReference type="Proteomes" id="UP001159363"/>
    </source>
</evidence>
<dbReference type="Gene3D" id="3.30.160.60">
    <property type="entry name" value="Classic Zinc Finger"/>
    <property type="match status" value="1"/>
</dbReference>
<protein>
    <recommendedName>
        <fullName evidence="3">C2H2-type domain-containing protein</fullName>
    </recommendedName>
</protein>
<proteinExistence type="predicted"/>
<keyword evidence="1" id="KW-0862">Zinc</keyword>
<dbReference type="SMART" id="SM00355">
    <property type="entry name" value="ZnF_C2H2"/>
    <property type="match status" value="2"/>
</dbReference>
<keyword evidence="1" id="KW-0863">Zinc-finger</keyword>
<evidence type="ECO:0000256" key="1">
    <source>
        <dbReference type="PROSITE-ProRule" id="PRU00042"/>
    </source>
</evidence>
<accession>A0ABQ9IDW0</accession>
<dbReference type="PROSITE" id="PS50157">
    <property type="entry name" value="ZINC_FINGER_C2H2_2"/>
    <property type="match status" value="1"/>
</dbReference>
<evidence type="ECO:0000256" key="2">
    <source>
        <dbReference type="SAM" id="MobiDB-lite"/>
    </source>
</evidence>
<feature type="region of interest" description="Disordered" evidence="2">
    <location>
        <begin position="1"/>
        <end position="21"/>
    </location>
</feature>
<dbReference type="InterPro" id="IPR013087">
    <property type="entry name" value="Znf_C2H2_type"/>
</dbReference>
<name>A0ABQ9IDW0_9NEOP</name>
<dbReference type="Proteomes" id="UP001159363">
    <property type="component" value="Chromosome 1"/>
</dbReference>
<dbReference type="InterPro" id="IPR036236">
    <property type="entry name" value="Znf_C2H2_sf"/>
</dbReference>
<gene>
    <name evidence="4" type="ORF">PR048_000162</name>
</gene>
<comment type="caution">
    <text evidence="4">The sequence shown here is derived from an EMBL/GenBank/DDBJ whole genome shotgun (WGS) entry which is preliminary data.</text>
</comment>
<feature type="domain" description="C2H2-type" evidence="3">
    <location>
        <begin position="31"/>
        <end position="58"/>
    </location>
</feature>
<feature type="compositionally biased region" description="Basic and acidic residues" evidence="2">
    <location>
        <begin position="1"/>
        <end position="10"/>
    </location>
</feature>